<protein>
    <submittedName>
        <fullName evidence="1">Uncharacterized protein</fullName>
    </submittedName>
</protein>
<dbReference type="Proteomes" id="UP000032024">
    <property type="component" value="Chromosome"/>
</dbReference>
<dbReference type="EMBL" id="CP010525">
    <property type="protein sequence ID" value="AJO21257.1"/>
    <property type="molecule type" value="Genomic_DNA"/>
</dbReference>
<name>A0A0C5CIR5_HEYCO</name>
<reference evidence="2" key="1">
    <citation type="submission" date="2015-01" db="EMBL/GenBank/DDBJ databases">
        <title>Comparative genome analysis of Bacillus coagulans HM-08, Clostridium butyricum HM-68, Bacillus subtilis HM-66 and Bacillus paralicheniformis BL-09.</title>
        <authorList>
            <person name="Zhang H."/>
        </authorList>
    </citation>
    <scope>NUCLEOTIDE SEQUENCE [LARGE SCALE GENOMIC DNA]</scope>
    <source>
        <strain evidence="2">HM-08</strain>
    </source>
</reference>
<organism evidence="1 2">
    <name type="scientific">Heyndrickxia coagulans</name>
    <name type="common">Weizmannia coagulans</name>
    <dbReference type="NCBI Taxonomy" id="1398"/>
    <lineage>
        <taxon>Bacteria</taxon>
        <taxon>Bacillati</taxon>
        <taxon>Bacillota</taxon>
        <taxon>Bacilli</taxon>
        <taxon>Bacillales</taxon>
        <taxon>Bacillaceae</taxon>
        <taxon>Heyndrickxia</taxon>
    </lineage>
</organism>
<evidence type="ECO:0000313" key="1">
    <source>
        <dbReference type="EMBL" id="AJO21257.1"/>
    </source>
</evidence>
<dbReference type="RefSeq" id="WP_014096943.1">
    <property type="nucleotide sequence ID" value="NZ_CP010525.1"/>
</dbReference>
<dbReference type="Gene3D" id="1.50.10.10">
    <property type="match status" value="1"/>
</dbReference>
<dbReference type="InterPro" id="IPR012341">
    <property type="entry name" value="6hp_glycosidase-like_sf"/>
</dbReference>
<proteinExistence type="predicted"/>
<dbReference type="GO" id="GO:0005975">
    <property type="term" value="P:carbohydrate metabolic process"/>
    <property type="evidence" value="ECO:0007669"/>
    <property type="project" value="InterPro"/>
</dbReference>
<keyword evidence="2" id="KW-1185">Reference proteome</keyword>
<dbReference type="InterPro" id="IPR008928">
    <property type="entry name" value="6-hairpin_glycosidase_sf"/>
</dbReference>
<accession>A0A0C5CIR5</accession>
<dbReference type="SUPFAM" id="SSF48208">
    <property type="entry name" value="Six-hairpin glycosidases"/>
    <property type="match status" value="1"/>
</dbReference>
<gene>
    <name evidence="1" type="ORF">SB48_HM08orf00717</name>
</gene>
<sequence length="539" mass="62118">MNLLFRTANAYEDLDKAENANEEYGIYETYSYYKERFGTLSIKHDPMAAYLLQRALYQSLGALTMNSKDEIVGANWGTTPVTNRIWNKDMYYAYLPFSIFEPHLYKKGILWFLQYGIKFPGSKFRGGLFHSLSNSLSSIMMAGMYFEATGDRTFFLEHPEVYPKMLNILEEILNSRQASEPYLFHSLWLSDAYSLGKYHLGTNICVWKGCQSLSTIAAFVYHDMEKANELKNIANFIKEDIEKYMTIDGTHGKQYLEGIGGLTNDTKTVYPLQPYQDDITKQGLIFLTDVIENGSINLVMHDGEETDTTLMPYYGYKSYSDPILRNYIAFSMSHENPTYNPENKGIKWGNESGATFPGYITAMLGITDEESMNGEEGYLRELKRLADLDGSWWWWPYQLNCKRGDVVRMNSCGKCSWASGTFATLFVTQILGIQYNALAKTLYFRPFSPSGSFKWENLMYGYSKFDLSFEKDDEVSIRITNKNEDLVEAFVEIITEKKPYDQTKKMLLPFQESSFLNQKTVLVKVKIPPHETFEMITKD</sequence>
<evidence type="ECO:0000313" key="2">
    <source>
        <dbReference type="Proteomes" id="UP000032024"/>
    </source>
</evidence>
<dbReference type="AlphaFoldDB" id="A0A0C5CIR5"/>